<name>A0A1M6UT97_9FLAO</name>
<protein>
    <recommendedName>
        <fullName evidence="1">DUF6850 domain-containing protein</fullName>
    </recommendedName>
</protein>
<sequence>MDQSKFFSVLSFFFSLNFVSAQDSLNLFKTLNNQYNVERMVTNKFYYNPANMPDYSSLSMSEFSLNYQSENKKIYLRQLGSGDTGLVVNTDSFKKLKSNSAVWGHASYSNINRKSSRYNENLDLERITPYVTLDSIGGNIDLETYHFSGGYAKKLNRFSLGISGTYKAQMASRSRDPRMKNTTSDLLFSTGINYRFYRNFQIGIFGDFNKYTQNSLVAFVNEVSFPIVYQSIGFGYDNYFFSNSLDTQFEEIGYKIGGQITNQQGKDFYVLGTLSSSNNIKSIKPKIGNRYYDTSDLENQRSYFEAAKFITFQNNRFGLILNYDSEIRTGTEYGYTSNSDNTELIFKRKAYKKERYTTTFKALYQLSQKKYTFTAVPFFSYHEITDRRIYPFSGQKFHKYTVGLDLDLKVEINKDQVLTFRPSYSHRNISTAINALDKNVSSGKLEWINDDFSILASDSSTVGLFARYDFRIRNLPALFVSANWITQIITSKHNNFSALCLGITF</sequence>
<dbReference type="InterPro" id="IPR049236">
    <property type="entry name" value="DUF6850"/>
</dbReference>
<evidence type="ECO:0000313" key="3">
    <source>
        <dbReference type="Proteomes" id="UP000184498"/>
    </source>
</evidence>
<organism evidence="2 3">
    <name type="scientific">Epilithonimonas mollis</name>
    <dbReference type="NCBI Taxonomy" id="216903"/>
    <lineage>
        <taxon>Bacteria</taxon>
        <taxon>Pseudomonadati</taxon>
        <taxon>Bacteroidota</taxon>
        <taxon>Flavobacteriia</taxon>
        <taxon>Flavobacteriales</taxon>
        <taxon>Weeksellaceae</taxon>
        <taxon>Chryseobacterium group</taxon>
        <taxon>Epilithonimonas</taxon>
    </lineage>
</organism>
<gene>
    <name evidence="2" type="ORF">SAMN05444371_3456</name>
</gene>
<dbReference type="Pfam" id="PF21012">
    <property type="entry name" value="DUF6850"/>
    <property type="match status" value="1"/>
</dbReference>
<reference evidence="3" key="1">
    <citation type="submission" date="2016-11" db="EMBL/GenBank/DDBJ databases">
        <authorList>
            <person name="Varghese N."/>
            <person name="Submissions S."/>
        </authorList>
    </citation>
    <scope>NUCLEOTIDE SEQUENCE [LARGE SCALE GENOMIC DNA]</scope>
    <source>
        <strain evidence="3">DSM 18016</strain>
    </source>
</reference>
<dbReference type="AlphaFoldDB" id="A0A1M6UT97"/>
<feature type="domain" description="DUF6850" evidence="1">
    <location>
        <begin position="50"/>
        <end position="505"/>
    </location>
</feature>
<accession>A0A1M6UT97</accession>
<evidence type="ECO:0000259" key="1">
    <source>
        <dbReference type="Pfam" id="PF21012"/>
    </source>
</evidence>
<dbReference type="Proteomes" id="UP000184498">
    <property type="component" value="Unassembled WGS sequence"/>
</dbReference>
<dbReference type="STRING" id="216903.SAMN05444371_3456"/>
<proteinExistence type="predicted"/>
<evidence type="ECO:0000313" key="2">
    <source>
        <dbReference type="EMBL" id="SHK72428.1"/>
    </source>
</evidence>
<keyword evidence="3" id="KW-1185">Reference proteome</keyword>
<dbReference type="EMBL" id="FRAM01000007">
    <property type="protein sequence ID" value="SHK72428.1"/>
    <property type="molecule type" value="Genomic_DNA"/>
</dbReference>